<keyword evidence="2" id="KW-0255">Endonuclease</keyword>
<feature type="domain" description="HNH nuclease" evidence="1">
    <location>
        <begin position="213"/>
        <end position="262"/>
    </location>
</feature>
<evidence type="ECO:0000259" key="1">
    <source>
        <dbReference type="Pfam" id="PF13391"/>
    </source>
</evidence>
<dbReference type="EMBL" id="CP045810">
    <property type="protein sequence ID" value="QHN39180.1"/>
    <property type="molecule type" value="Genomic_DNA"/>
</dbReference>
<accession>A0A857KW00</accession>
<keyword evidence="2" id="KW-0378">Hydrolase</keyword>
<dbReference type="REBASE" id="661852">
    <property type="entry name" value="Gam27808ORF8355P"/>
</dbReference>
<name>A0A857KW00_9ACTN</name>
<dbReference type="AlphaFoldDB" id="A0A857KW00"/>
<dbReference type="InterPro" id="IPR003615">
    <property type="entry name" value="HNH_nuc"/>
</dbReference>
<protein>
    <submittedName>
        <fullName evidence="2">HNH endonuclease</fullName>
    </submittedName>
</protein>
<gene>
    <name evidence="2" type="ORF">GII30_08355</name>
</gene>
<reference evidence="2" key="1">
    <citation type="journal article" date="2021" name="Nat. Microbiol.">
        <title>Cocultivation of an ultrasmall environmental parasitic bacterium with lytic ability against bacteria associated with wastewater foams.</title>
        <authorList>
            <person name="Batinovic S."/>
            <person name="Rose J.J.A."/>
            <person name="Ratcliffe J."/>
            <person name="Seviour R.J."/>
            <person name="Petrovski S."/>
        </authorList>
    </citation>
    <scope>NUCLEOTIDE SEQUENCE</scope>
    <source>
        <strain evidence="2">CON44</strain>
    </source>
</reference>
<evidence type="ECO:0000313" key="2">
    <source>
        <dbReference type="EMBL" id="QHN39180.1"/>
    </source>
</evidence>
<dbReference type="Pfam" id="PF13391">
    <property type="entry name" value="HNH_2"/>
    <property type="match status" value="1"/>
</dbReference>
<sequence>MRAYVGVTDRDWYRLLLADGPHHDEVNFWFPSANMGFQALSPGQPFVFKTHVERNHPEISNRLVGVGLFSGFARSTIKEAWELLGHANGVDSLKSLRMRIEHYARRPITRFEDPLIGCVFLQNVVFFQESETLPAPTDFAPSLVRGRKYDLTEINSGHSVIEALLRYQLLAPSSDPRTQVLSEATQGSPTLTVPRIGQQAFKAVIAETYNHRCAVTGDKVRPVLEAAHILPVASGGIHRVDNGLLLRSDVHTLFDRGYLGVDFQHRLRVSPALREQFGNGDWFYQRAGTKIDVPAKRADRPAKEFLEWHNDEVFLSA</sequence>
<proteinExistence type="predicted"/>
<keyword evidence="2" id="KW-0540">Nuclease</keyword>
<dbReference type="GO" id="GO:0004519">
    <property type="term" value="F:endonuclease activity"/>
    <property type="evidence" value="ECO:0007669"/>
    <property type="project" value="UniProtKB-KW"/>
</dbReference>
<dbReference type="RefSeq" id="WP_005188657.1">
    <property type="nucleotide sequence ID" value="NZ_CP045804.1"/>
</dbReference>
<organism evidence="2">
    <name type="scientific">Gordonia amarae</name>
    <dbReference type="NCBI Taxonomy" id="36821"/>
    <lineage>
        <taxon>Bacteria</taxon>
        <taxon>Bacillati</taxon>
        <taxon>Actinomycetota</taxon>
        <taxon>Actinomycetes</taxon>
        <taxon>Mycobacteriales</taxon>
        <taxon>Gordoniaceae</taxon>
        <taxon>Gordonia</taxon>
    </lineage>
</organism>
<dbReference type="REBASE" id="661851">
    <property type="entry name" value="Gam368ORF8370P"/>
</dbReference>